<keyword evidence="1" id="KW-0812">Transmembrane</keyword>
<keyword evidence="1" id="KW-1133">Transmembrane helix</keyword>
<evidence type="ECO:0000313" key="5">
    <source>
        <dbReference type="Proteomes" id="UP000216101"/>
    </source>
</evidence>
<keyword evidence="1" id="KW-0472">Membrane</keyword>
<sequence>MDNRADEQLTSRVIDEAADWLARMHSKNLSDAEKNAWEQWLIQSAEHQRVWKNAELLADQFNRLEPKLAMSVLDRPRELASRRRFLRAVATSLFIPAATWFGVQYYQANQTNFYRTATGERREIILADRSVVVLNTATALNVKFDHLQRLLEHKTGEIFVRTAPDTHESSRPFLVETDNGRMRALGTEFVVRHSDTGTRLSVFEGAVEITTRHGQSRIIVGSGQEVNFTARSIDAITSIQSGAGAWRNGVLYAQGMRLADFTKELARYRPGLLHCNPAVGELRVTGVFRLTETDTVLRLLADTLPVTIDARTRYWVTINPRQ</sequence>
<dbReference type="Pfam" id="PF16220">
    <property type="entry name" value="DUF4880"/>
    <property type="match status" value="1"/>
</dbReference>
<dbReference type="PIRSF" id="PIRSF018266">
    <property type="entry name" value="FecR"/>
    <property type="match status" value="1"/>
</dbReference>
<dbReference type="InterPro" id="IPR006860">
    <property type="entry name" value="FecR"/>
</dbReference>
<dbReference type="InterPro" id="IPR032623">
    <property type="entry name" value="FecR_N"/>
</dbReference>
<comment type="caution">
    <text evidence="4">The sequence shown here is derived from an EMBL/GenBank/DDBJ whole genome shotgun (WGS) entry which is preliminary data.</text>
</comment>
<name>A0A266Q9Q7_9GAMM</name>
<dbReference type="RefSeq" id="WP_094984255.1">
    <property type="nucleotide sequence ID" value="NZ_NHNI01000001.1"/>
</dbReference>
<dbReference type="GO" id="GO:0016989">
    <property type="term" value="F:sigma factor antagonist activity"/>
    <property type="evidence" value="ECO:0007669"/>
    <property type="project" value="TreeGrafter"/>
</dbReference>
<reference evidence="5" key="1">
    <citation type="submission" date="2017-05" db="EMBL/GenBank/DDBJ databases">
        <authorList>
            <person name="Barney B.M."/>
        </authorList>
    </citation>
    <scope>NUCLEOTIDE SEQUENCE [LARGE SCALE GENOMIC DNA]</scope>
    <source>
        <strain evidence="5">PSBB022</strain>
    </source>
</reference>
<dbReference type="InterPro" id="IPR012373">
    <property type="entry name" value="Ferrdict_sens_TM"/>
</dbReference>
<keyword evidence="5" id="KW-1185">Reference proteome</keyword>
<dbReference type="PANTHER" id="PTHR30273:SF2">
    <property type="entry name" value="PROTEIN FECR"/>
    <property type="match status" value="1"/>
</dbReference>
<evidence type="ECO:0000256" key="1">
    <source>
        <dbReference type="SAM" id="Phobius"/>
    </source>
</evidence>
<dbReference type="AlphaFoldDB" id="A0A266Q9Q7"/>
<dbReference type="EMBL" id="NHNI01000001">
    <property type="protein sequence ID" value="OZY86633.1"/>
    <property type="molecule type" value="Genomic_DNA"/>
</dbReference>
<feature type="transmembrane region" description="Helical" evidence="1">
    <location>
        <begin position="85"/>
        <end position="106"/>
    </location>
</feature>
<protein>
    <recommendedName>
        <fullName evidence="6">Fe2+-dicitrate sensor, membrane component</fullName>
    </recommendedName>
</protein>
<proteinExistence type="predicted"/>
<evidence type="ECO:0000313" key="4">
    <source>
        <dbReference type="EMBL" id="OZY86633.1"/>
    </source>
</evidence>
<dbReference type="Proteomes" id="UP000216101">
    <property type="component" value="Unassembled WGS sequence"/>
</dbReference>
<gene>
    <name evidence="4" type="ORF">CBP51_06340</name>
</gene>
<accession>A0A266Q9Q7</accession>
<evidence type="ECO:0000259" key="3">
    <source>
        <dbReference type="Pfam" id="PF16220"/>
    </source>
</evidence>
<dbReference type="PANTHER" id="PTHR30273">
    <property type="entry name" value="PERIPLASMIC SIGNAL SENSOR AND SIGMA FACTOR ACTIVATOR FECR-RELATED"/>
    <property type="match status" value="1"/>
</dbReference>
<dbReference type="Gene3D" id="2.60.120.1440">
    <property type="match status" value="1"/>
</dbReference>
<evidence type="ECO:0000259" key="2">
    <source>
        <dbReference type="Pfam" id="PF04773"/>
    </source>
</evidence>
<evidence type="ECO:0008006" key="6">
    <source>
        <dbReference type="Google" id="ProtNLM"/>
    </source>
</evidence>
<organism evidence="4 5">
    <name type="scientific">Cellvibrio mixtus</name>
    <dbReference type="NCBI Taxonomy" id="39650"/>
    <lineage>
        <taxon>Bacteria</taxon>
        <taxon>Pseudomonadati</taxon>
        <taxon>Pseudomonadota</taxon>
        <taxon>Gammaproteobacteria</taxon>
        <taxon>Cellvibrionales</taxon>
        <taxon>Cellvibrionaceae</taxon>
        <taxon>Cellvibrio</taxon>
    </lineage>
</organism>
<feature type="domain" description="FecR N-terminal" evidence="3">
    <location>
        <begin position="15"/>
        <end position="55"/>
    </location>
</feature>
<feature type="domain" description="FecR protein" evidence="2">
    <location>
        <begin position="114"/>
        <end position="208"/>
    </location>
</feature>
<dbReference type="Pfam" id="PF04773">
    <property type="entry name" value="FecR"/>
    <property type="match status" value="1"/>
</dbReference>